<name>A0A6J6VCR9_9ZZZZ</name>
<accession>A0A6J6VCR9</accession>
<evidence type="ECO:0000313" key="2">
    <source>
        <dbReference type="EMBL" id="CAB4770141.1"/>
    </source>
</evidence>
<evidence type="ECO:0000313" key="1">
    <source>
        <dbReference type="EMBL" id="CAB4726916.1"/>
    </source>
</evidence>
<organism evidence="2">
    <name type="scientific">freshwater metagenome</name>
    <dbReference type="NCBI Taxonomy" id="449393"/>
    <lineage>
        <taxon>unclassified sequences</taxon>
        <taxon>metagenomes</taxon>
        <taxon>ecological metagenomes</taxon>
    </lineage>
</organism>
<reference evidence="2" key="1">
    <citation type="submission" date="2020-05" db="EMBL/GenBank/DDBJ databases">
        <authorList>
            <person name="Chiriac C."/>
            <person name="Salcher M."/>
            <person name="Ghai R."/>
            <person name="Kavagutti S V."/>
        </authorList>
    </citation>
    <scope>NUCLEOTIDE SEQUENCE</scope>
</reference>
<dbReference type="EMBL" id="CAEZXX010000195">
    <property type="protein sequence ID" value="CAB4726916.1"/>
    <property type="molecule type" value="Genomic_DNA"/>
</dbReference>
<protein>
    <submittedName>
        <fullName evidence="2">Unannotated protein</fullName>
    </submittedName>
</protein>
<gene>
    <name evidence="1" type="ORF">UFOPK2602_02108</name>
    <name evidence="2" type="ORF">UFOPK2806_02378</name>
    <name evidence="3" type="ORF">UFOPK4306_02524</name>
</gene>
<evidence type="ECO:0000313" key="3">
    <source>
        <dbReference type="EMBL" id="CAB5068779.1"/>
    </source>
</evidence>
<dbReference type="EMBL" id="CAFBQP010000162">
    <property type="protein sequence ID" value="CAB5068779.1"/>
    <property type="molecule type" value="Genomic_DNA"/>
</dbReference>
<dbReference type="AlphaFoldDB" id="A0A6J6VCR9"/>
<proteinExistence type="predicted"/>
<dbReference type="EMBL" id="CAEZYY010000052">
    <property type="protein sequence ID" value="CAB4770141.1"/>
    <property type="molecule type" value="Genomic_DNA"/>
</dbReference>
<sequence length="122" mass="13806">MLRNPPKRYVISGLDSTGEPTPVAYRVTTWRPGTPEDRQSCFVLPEYVRGLTRPLREEGDEVITEPIYEIPERYLTLWMVIQLCRVAPPELKAHAEALLELAADPWAIDNDGQTGTNALETK</sequence>